<dbReference type="RefSeq" id="WP_133756531.1">
    <property type="nucleotide sequence ID" value="NZ_SOBW01000007.1"/>
</dbReference>
<dbReference type="OrthoDB" id="1430463at2"/>
<dbReference type="AlphaFoldDB" id="A0A4R7Q640"/>
<name>A0A4R7Q640_9FLAO</name>
<gene>
    <name evidence="1" type="ORF">BXY82_0440</name>
</gene>
<evidence type="ECO:0008006" key="3">
    <source>
        <dbReference type="Google" id="ProtNLM"/>
    </source>
</evidence>
<dbReference type="PROSITE" id="PS51257">
    <property type="entry name" value="PROKAR_LIPOPROTEIN"/>
    <property type="match status" value="1"/>
</dbReference>
<evidence type="ECO:0000313" key="1">
    <source>
        <dbReference type="EMBL" id="TDU43035.1"/>
    </source>
</evidence>
<protein>
    <recommendedName>
        <fullName evidence="3">Lipoprotein</fullName>
    </recommendedName>
</protein>
<evidence type="ECO:0000313" key="2">
    <source>
        <dbReference type="Proteomes" id="UP000294689"/>
    </source>
</evidence>
<proteinExistence type="predicted"/>
<sequence length="200" mass="22945">MNITNRTIAIIVVVIAMLFMSCKDKSTSENLIPESNLTKVERLEFFLESPITLNTNAKEQRLNTIQFHKSYILNENPHVDTNKDSLLKANSNSYVAIGEAHFDKERDSLIRFASATDVIGILKNKYVDRITYMRLQSEDLQLNYGVHLGMDADSFTKLFPLELDANYKATVEDRDAFEVTFTFDKKNKTLKEVNYVSVMD</sequence>
<dbReference type="Proteomes" id="UP000294689">
    <property type="component" value="Unassembled WGS sequence"/>
</dbReference>
<comment type="caution">
    <text evidence="1">The sequence shown here is derived from an EMBL/GenBank/DDBJ whole genome shotgun (WGS) entry which is preliminary data.</text>
</comment>
<organism evidence="1 2">
    <name type="scientific">Gelidibacter sediminis</name>
    <dbReference type="NCBI Taxonomy" id="1608710"/>
    <lineage>
        <taxon>Bacteria</taxon>
        <taxon>Pseudomonadati</taxon>
        <taxon>Bacteroidota</taxon>
        <taxon>Flavobacteriia</taxon>
        <taxon>Flavobacteriales</taxon>
        <taxon>Flavobacteriaceae</taxon>
        <taxon>Gelidibacter</taxon>
    </lineage>
</organism>
<dbReference type="EMBL" id="SOBW01000007">
    <property type="protein sequence ID" value="TDU43035.1"/>
    <property type="molecule type" value="Genomic_DNA"/>
</dbReference>
<keyword evidence="2" id="KW-1185">Reference proteome</keyword>
<reference evidence="1 2" key="1">
    <citation type="submission" date="2019-03" db="EMBL/GenBank/DDBJ databases">
        <title>Genomic Encyclopedia of Archaeal and Bacterial Type Strains, Phase II (KMG-II): from individual species to whole genera.</title>
        <authorList>
            <person name="Goeker M."/>
        </authorList>
    </citation>
    <scope>NUCLEOTIDE SEQUENCE [LARGE SCALE GENOMIC DNA]</scope>
    <source>
        <strain evidence="1 2">DSM 28135</strain>
    </source>
</reference>
<accession>A0A4R7Q640</accession>